<keyword evidence="2" id="KW-1185">Reference proteome</keyword>
<evidence type="ECO:0000313" key="1">
    <source>
        <dbReference type="EMBL" id="MFC6880246.1"/>
    </source>
</evidence>
<accession>A0ABW2CET9</accession>
<proteinExistence type="predicted"/>
<sequence length="62" mass="6604">MPLLADLVEQLAISSDPEGAAPADRLNPYVSGSYKDLFTGATTTRPDGHLIVFSLRGTCPTR</sequence>
<dbReference type="Proteomes" id="UP001596380">
    <property type="component" value="Unassembled WGS sequence"/>
</dbReference>
<name>A0ABW2CET9_9ACTN</name>
<gene>
    <name evidence="1" type="ORF">ACFQKB_10775</name>
</gene>
<comment type="caution">
    <text evidence="1">The sequence shown here is derived from an EMBL/GenBank/DDBJ whole genome shotgun (WGS) entry which is preliminary data.</text>
</comment>
<reference evidence="2" key="1">
    <citation type="journal article" date="2019" name="Int. J. Syst. Evol. Microbiol.">
        <title>The Global Catalogue of Microorganisms (GCM) 10K type strain sequencing project: providing services to taxonomists for standard genome sequencing and annotation.</title>
        <authorList>
            <consortium name="The Broad Institute Genomics Platform"/>
            <consortium name="The Broad Institute Genome Sequencing Center for Infectious Disease"/>
            <person name="Wu L."/>
            <person name="Ma J."/>
        </authorList>
    </citation>
    <scope>NUCLEOTIDE SEQUENCE [LARGE SCALE GENOMIC DNA]</scope>
    <source>
        <strain evidence="2">JCM 3369</strain>
    </source>
</reference>
<protein>
    <submittedName>
        <fullName evidence="1">Uncharacterized protein</fullName>
    </submittedName>
</protein>
<organism evidence="1 2">
    <name type="scientific">Actinomadura yumaensis</name>
    <dbReference type="NCBI Taxonomy" id="111807"/>
    <lineage>
        <taxon>Bacteria</taxon>
        <taxon>Bacillati</taxon>
        <taxon>Actinomycetota</taxon>
        <taxon>Actinomycetes</taxon>
        <taxon>Streptosporangiales</taxon>
        <taxon>Thermomonosporaceae</taxon>
        <taxon>Actinomadura</taxon>
    </lineage>
</organism>
<dbReference type="RefSeq" id="WP_160820729.1">
    <property type="nucleotide sequence ID" value="NZ_JBHSXE010000001.1"/>
</dbReference>
<dbReference type="EMBL" id="JBHSXS010000004">
    <property type="protein sequence ID" value="MFC6880246.1"/>
    <property type="molecule type" value="Genomic_DNA"/>
</dbReference>
<evidence type="ECO:0000313" key="2">
    <source>
        <dbReference type="Proteomes" id="UP001596380"/>
    </source>
</evidence>